<name>A0A653EBB7_9MYCO</name>
<evidence type="ECO:0000256" key="1">
    <source>
        <dbReference type="SAM" id="MobiDB-lite"/>
    </source>
</evidence>
<dbReference type="EMBL" id="LR589061">
    <property type="protein sequence ID" value="VTO94532.1"/>
    <property type="molecule type" value="Genomic_DNA"/>
</dbReference>
<dbReference type="AlphaFoldDB" id="A0A653EBB7"/>
<accession>A0A653EBB7</accession>
<protein>
    <submittedName>
        <fullName evidence="2">Uncharacterized protein</fullName>
    </submittedName>
</protein>
<feature type="region of interest" description="Disordered" evidence="1">
    <location>
        <begin position="234"/>
        <end position="275"/>
    </location>
</feature>
<evidence type="ECO:0000313" key="2">
    <source>
        <dbReference type="EMBL" id="VTO94532.1"/>
    </source>
</evidence>
<feature type="region of interest" description="Disordered" evidence="1">
    <location>
        <begin position="68"/>
        <end position="94"/>
    </location>
</feature>
<gene>
    <name evidence="2" type="ORF">BIN_B_00002</name>
</gene>
<proteinExistence type="predicted"/>
<feature type="compositionally biased region" description="Low complexity" evidence="1">
    <location>
        <begin position="78"/>
        <end position="92"/>
    </location>
</feature>
<feature type="compositionally biased region" description="Basic residues" evidence="1">
    <location>
        <begin position="240"/>
        <end position="252"/>
    </location>
</feature>
<sequence length="289" mass="33743">MSATRIDRTTPDNAINPVTRMDSVSQRFQHNHPTALATHIPISTRIEDITPPVRGKRIKLRRPQTVMARQNQIHTTSQRNPTLPTPQTLTRQMNRHQRRRLAGIDGQTRPRQTQRARNAISDQTPTHTGMQIRTNLLIRNSPHQIREIISHHTQKDTHRQRRQPINNNPGILEPLPTQLQRQTLLRIHRRRLPRRNPKKPRIKLITTLNQTRPPHTNTPTPRNHINRIHTITQHTPQPRQIRRTRKTTRHPHNRDEITTPTPRRPTNKPGASTTTMLHELTPHLTLSCC</sequence>
<feature type="compositionally biased region" description="Polar residues" evidence="1">
    <location>
        <begin position="68"/>
        <end position="77"/>
    </location>
</feature>
<reference evidence="2" key="1">
    <citation type="submission" date="2019-05" db="EMBL/GenBank/DDBJ databases">
        <authorList>
            <person name="Naeem R."/>
            <person name="Antony C."/>
            <person name="Guan Q."/>
        </authorList>
    </citation>
    <scope>NUCLEOTIDE SEQUENCE</scope>
    <source>
        <strain evidence="2">2</strain>
    </source>
</reference>
<feature type="region of interest" description="Disordered" evidence="1">
    <location>
        <begin position="153"/>
        <end position="174"/>
    </location>
</feature>
<organism evidence="2">
    <name type="scientific">Mycobacterium riyadhense</name>
    <dbReference type="NCBI Taxonomy" id="486698"/>
    <lineage>
        <taxon>Bacteria</taxon>
        <taxon>Bacillati</taxon>
        <taxon>Actinomycetota</taxon>
        <taxon>Actinomycetes</taxon>
        <taxon>Mycobacteriales</taxon>
        <taxon>Mycobacteriaceae</taxon>
        <taxon>Mycobacterium</taxon>
    </lineage>
</organism>